<dbReference type="GO" id="GO:0003677">
    <property type="term" value="F:DNA binding"/>
    <property type="evidence" value="ECO:0007669"/>
    <property type="project" value="UniProtKB-KW"/>
</dbReference>
<accession>B8GD58</accession>
<dbReference type="Pfam" id="PF01555">
    <property type="entry name" value="N6_N4_Mtase"/>
    <property type="match status" value="1"/>
</dbReference>
<evidence type="ECO:0000256" key="5">
    <source>
        <dbReference type="ARBA" id="ARBA00022747"/>
    </source>
</evidence>
<evidence type="ECO:0000256" key="7">
    <source>
        <dbReference type="ARBA" id="ARBA00049120"/>
    </source>
</evidence>
<evidence type="ECO:0000313" key="11">
    <source>
        <dbReference type="Proteomes" id="UP000002508"/>
    </source>
</evidence>
<dbReference type="EMBL" id="CP001337">
    <property type="protein sequence ID" value="ACL25125.1"/>
    <property type="molecule type" value="Genomic_DNA"/>
</dbReference>
<evidence type="ECO:0000256" key="8">
    <source>
        <dbReference type="RuleBase" id="RU362026"/>
    </source>
</evidence>
<dbReference type="KEGG" id="cag:Cagg_2242"/>
<dbReference type="GO" id="GO:0009307">
    <property type="term" value="P:DNA restriction-modification system"/>
    <property type="evidence" value="ECO:0007669"/>
    <property type="project" value="UniProtKB-KW"/>
</dbReference>
<dbReference type="STRING" id="326427.Cagg_2242"/>
<evidence type="ECO:0000313" key="10">
    <source>
        <dbReference type="EMBL" id="ACL25125.1"/>
    </source>
</evidence>
<dbReference type="SUPFAM" id="SSF53335">
    <property type="entry name" value="S-adenosyl-L-methionine-dependent methyltransferases"/>
    <property type="match status" value="1"/>
</dbReference>
<dbReference type="HOGENOM" id="CLU_024927_2_1_0"/>
<dbReference type="RefSeq" id="WP_015940983.1">
    <property type="nucleotide sequence ID" value="NC_011831.1"/>
</dbReference>
<gene>
    <name evidence="10" type="ordered locus">Cagg_2242</name>
</gene>
<keyword evidence="4" id="KW-0949">S-adenosyl-L-methionine</keyword>
<keyword evidence="3" id="KW-0808">Transferase</keyword>
<sequence>MRDVPLFRSIKPIETGFKPDAEIVLFSGDVSELLTQVPDNSVALIVTSPPYNLGKEYEDRVSIEQYLKTQAQVIAQLHRVLREDGSICWQVGNFVENGEVYPLDVLYYPIFKELGMRLRNRIIWKFGHGLHASRRFSGRYETILWFTKSDRYVFNLDAVRVPAKYPGKRHFKGPNKGKPSGNPLGKNPSDVWEILVQDWEELVWDIPNVKSNHPEKTVHPCQFPIELVERCVLALTNEGDWVFDPYMGVGSALIAALMHDRRAMGCEKEAAYVEIARQRIVDYFNGTLRYRPMGKPVYQPTGKEKVSQIPEEWKEPSQVRLLEEQGEYE</sequence>
<dbReference type="InterPro" id="IPR002941">
    <property type="entry name" value="DNA_methylase_N4/N6"/>
</dbReference>
<dbReference type="eggNOG" id="COG0863">
    <property type="taxonomic scope" value="Bacteria"/>
</dbReference>
<dbReference type="OrthoDB" id="9773571at2"/>
<keyword evidence="11" id="KW-1185">Reference proteome</keyword>
<organism evidence="10 11">
    <name type="scientific">Chloroflexus aggregans (strain MD-66 / DSM 9485)</name>
    <dbReference type="NCBI Taxonomy" id="326427"/>
    <lineage>
        <taxon>Bacteria</taxon>
        <taxon>Bacillati</taxon>
        <taxon>Chloroflexota</taxon>
        <taxon>Chloroflexia</taxon>
        <taxon>Chloroflexales</taxon>
        <taxon>Chloroflexineae</taxon>
        <taxon>Chloroflexaceae</taxon>
        <taxon>Chloroflexus</taxon>
    </lineage>
</organism>
<keyword evidence="6" id="KW-0238">DNA-binding</keyword>
<dbReference type="GO" id="GO:0032259">
    <property type="term" value="P:methylation"/>
    <property type="evidence" value="ECO:0007669"/>
    <property type="project" value="UniProtKB-KW"/>
</dbReference>
<evidence type="ECO:0000256" key="4">
    <source>
        <dbReference type="ARBA" id="ARBA00022691"/>
    </source>
</evidence>
<evidence type="ECO:0000259" key="9">
    <source>
        <dbReference type="Pfam" id="PF01555"/>
    </source>
</evidence>
<dbReference type="eggNOG" id="COG2189">
    <property type="taxonomic scope" value="Bacteria"/>
</dbReference>
<dbReference type="GO" id="GO:0015667">
    <property type="term" value="F:site-specific DNA-methyltransferase (cytosine-N4-specific) activity"/>
    <property type="evidence" value="ECO:0007669"/>
    <property type="project" value="UniProtKB-EC"/>
</dbReference>
<dbReference type="AlphaFoldDB" id="B8GD58"/>
<dbReference type="PRINTS" id="PR00508">
    <property type="entry name" value="S21N4MTFRASE"/>
</dbReference>
<dbReference type="EC" id="2.1.1.-" evidence="8"/>
<comment type="similarity">
    <text evidence="1">Belongs to the N(4)/N(6)-methyltransferase family. N(4) subfamily.</text>
</comment>
<keyword evidence="2 10" id="KW-0489">Methyltransferase</keyword>
<dbReference type="InterPro" id="IPR001091">
    <property type="entry name" value="RM_Methyltransferase"/>
</dbReference>
<dbReference type="InterPro" id="IPR029063">
    <property type="entry name" value="SAM-dependent_MTases_sf"/>
</dbReference>
<keyword evidence="5" id="KW-0680">Restriction system</keyword>
<reference evidence="10" key="1">
    <citation type="submission" date="2008-12" db="EMBL/GenBank/DDBJ databases">
        <title>Complete sequence of Chloroflexus aggregans DSM 9485.</title>
        <authorList>
            <consortium name="US DOE Joint Genome Institute"/>
            <person name="Lucas S."/>
            <person name="Copeland A."/>
            <person name="Lapidus A."/>
            <person name="Glavina del Rio T."/>
            <person name="Dalin E."/>
            <person name="Tice H."/>
            <person name="Pitluck S."/>
            <person name="Foster B."/>
            <person name="Larimer F."/>
            <person name="Land M."/>
            <person name="Hauser L."/>
            <person name="Kyrpides N."/>
            <person name="Mikhailova N."/>
            <person name="Bryant D."/>
            <person name="Richardson P."/>
        </authorList>
    </citation>
    <scope>NUCLEOTIDE SEQUENCE</scope>
    <source>
        <strain evidence="10">DSM 9485</strain>
    </source>
</reference>
<dbReference type="PROSITE" id="PS00093">
    <property type="entry name" value="N4_MTASE"/>
    <property type="match status" value="1"/>
</dbReference>
<dbReference type="Gene3D" id="3.40.50.150">
    <property type="entry name" value="Vaccinia Virus protein VP39"/>
    <property type="match status" value="1"/>
</dbReference>
<name>B8GD58_CHLAD</name>
<dbReference type="GO" id="GO:0008170">
    <property type="term" value="F:N-methyltransferase activity"/>
    <property type="evidence" value="ECO:0007669"/>
    <property type="project" value="InterPro"/>
</dbReference>
<proteinExistence type="inferred from homology"/>
<evidence type="ECO:0000256" key="1">
    <source>
        <dbReference type="ARBA" id="ARBA00010203"/>
    </source>
</evidence>
<evidence type="ECO:0000256" key="6">
    <source>
        <dbReference type="ARBA" id="ARBA00023125"/>
    </source>
</evidence>
<dbReference type="REBASE" id="19777">
    <property type="entry name" value="M.CagIII"/>
</dbReference>
<comment type="catalytic activity">
    <reaction evidence="7">
        <text>a 2'-deoxycytidine in DNA + S-adenosyl-L-methionine = an N(4)-methyl-2'-deoxycytidine in DNA + S-adenosyl-L-homocysteine + H(+)</text>
        <dbReference type="Rhea" id="RHEA:16857"/>
        <dbReference type="Rhea" id="RHEA-COMP:11369"/>
        <dbReference type="Rhea" id="RHEA-COMP:13674"/>
        <dbReference type="ChEBI" id="CHEBI:15378"/>
        <dbReference type="ChEBI" id="CHEBI:57856"/>
        <dbReference type="ChEBI" id="CHEBI:59789"/>
        <dbReference type="ChEBI" id="CHEBI:85452"/>
        <dbReference type="ChEBI" id="CHEBI:137933"/>
        <dbReference type="EC" id="2.1.1.113"/>
    </reaction>
</comment>
<dbReference type="Proteomes" id="UP000002508">
    <property type="component" value="Chromosome"/>
</dbReference>
<protein>
    <recommendedName>
        <fullName evidence="8">Methyltransferase</fullName>
        <ecNumber evidence="8">2.1.1.-</ecNumber>
    </recommendedName>
</protein>
<dbReference type="InterPro" id="IPR017985">
    <property type="entry name" value="MeTrfase_CN4_CS"/>
</dbReference>
<feature type="domain" description="DNA methylase N-4/N-6" evidence="9">
    <location>
        <begin position="42"/>
        <end position="277"/>
    </location>
</feature>
<evidence type="ECO:0000256" key="2">
    <source>
        <dbReference type="ARBA" id="ARBA00022603"/>
    </source>
</evidence>
<evidence type="ECO:0000256" key="3">
    <source>
        <dbReference type="ARBA" id="ARBA00022679"/>
    </source>
</evidence>